<gene>
    <name evidence="1" type="ORF">SEVIR_9G392000v2</name>
</gene>
<dbReference type="EMBL" id="CM016560">
    <property type="protein sequence ID" value="TKV95889.1"/>
    <property type="molecule type" value="Genomic_DNA"/>
</dbReference>
<dbReference type="Gramene" id="TKV95889">
    <property type="protein sequence ID" value="TKV95889"/>
    <property type="gene ID" value="SEVIR_9G392000v2"/>
</dbReference>
<name>A0A4U6T2T1_SETVI</name>
<dbReference type="AlphaFoldDB" id="A0A4U6T2T1"/>
<evidence type="ECO:0000313" key="1">
    <source>
        <dbReference type="EMBL" id="TKV95889.1"/>
    </source>
</evidence>
<protein>
    <submittedName>
        <fullName evidence="1">Uncharacterized protein</fullName>
    </submittedName>
</protein>
<accession>A0A4U6T2T1</accession>
<evidence type="ECO:0000313" key="2">
    <source>
        <dbReference type="Proteomes" id="UP000298652"/>
    </source>
</evidence>
<proteinExistence type="predicted"/>
<keyword evidence="2" id="KW-1185">Reference proteome</keyword>
<organism evidence="1 2">
    <name type="scientific">Setaria viridis</name>
    <name type="common">Green bristlegrass</name>
    <name type="synonym">Setaria italica subsp. viridis</name>
    <dbReference type="NCBI Taxonomy" id="4556"/>
    <lineage>
        <taxon>Eukaryota</taxon>
        <taxon>Viridiplantae</taxon>
        <taxon>Streptophyta</taxon>
        <taxon>Embryophyta</taxon>
        <taxon>Tracheophyta</taxon>
        <taxon>Spermatophyta</taxon>
        <taxon>Magnoliopsida</taxon>
        <taxon>Liliopsida</taxon>
        <taxon>Poales</taxon>
        <taxon>Poaceae</taxon>
        <taxon>PACMAD clade</taxon>
        <taxon>Panicoideae</taxon>
        <taxon>Panicodae</taxon>
        <taxon>Paniceae</taxon>
        <taxon>Cenchrinae</taxon>
        <taxon>Setaria</taxon>
    </lineage>
</organism>
<dbReference type="Proteomes" id="UP000298652">
    <property type="component" value="Chromosome 9"/>
</dbReference>
<reference evidence="1" key="1">
    <citation type="submission" date="2019-03" db="EMBL/GenBank/DDBJ databases">
        <title>WGS assembly of Setaria viridis.</title>
        <authorList>
            <person name="Huang P."/>
            <person name="Jenkins J."/>
            <person name="Grimwood J."/>
            <person name="Barry K."/>
            <person name="Healey A."/>
            <person name="Mamidi S."/>
            <person name="Sreedasyam A."/>
            <person name="Shu S."/>
            <person name="Feldman M."/>
            <person name="Wu J."/>
            <person name="Yu Y."/>
            <person name="Chen C."/>
            <person name="Johnson J."/>
            <person name="Rokhsar D."/>
            <person name="Baxter I."/>
            <person name="Schmutz J."/>
            <person name="Brutnell T."/>
            <person name="Kellogg E."/>
        </authorList>
    </citation>
    <scope>NUCLEOTIDE SEQUENCE [LARGE SCALE GENOMIC DNA]</scope>
</reference>
<sequence length="34" mass="3914">MQVMMRRGLICSHRYFGSGQELLVAFAPYNPQDP</sequence>